<evidence type="ECO:0000313" key="3">
    <source>
        <dbReference type="EMBL" id="CAE0441840.1"/>
    </source>
</evidence>
<gene>
    <name evidence="3" type="ORF">ASTO00021_LOCUS11961</name>
</gene>
<dbReference type="Pfam" id="PF03446">
    <property type="entry name" value="NAD_binding_2"/>
    <property type="match status" value="1"/>
</dbReference>
<dbReference type="PANTHER" id="PTHR22981:SF84">
    <property type="entry name" value="3-HYDROXYISOBUTYRATE DEHYDROGENASE"/>
    <property type="match status" value="1"/>
</dbReference>
<dbReference type="Gene3D" id="3.40.50.720">
    <property type="entry name" value="NAD(P)-binding Rossmann-like Domain"/>
    <property type="match status" value="1"/>
</dbReference>
<feature type="domain" description="3-hydroxyisobutyrate dehydrogenase-like NAD-binding" evidence="2">
    <location>
        <begin position="200"/>
        <end position="313"/>
    </location>
</feature>
<protein>
    <recommendedName>
        <fullName evidence="4">3-hydroxyisobutyrate dehydrogenase</fullName>
    </recommendedName>
</protein>
<sequence length="409" mass="44810">MFSSLQVWSKGFVLSHRSVRFLSTYSTNSKQWPSTAIIGVGQLGAAVACNLLRHQVPVTLFDINGDKNIPVPLRKNLEAAKWASSAKSAAAAAEVVITALPCPEHVTAAFEGENGILAGLRRGSVWIEHSTTDFENTAKVRELVEKKGCKAVEAPLTGGMQILREGKMVALVGAENEVLDKVEDLMKLSAPRIVRCGDFGHASIIKIFSNVICAAHDVAVGEALVVCKKAGMDMKLVFDAIRVSAGNSYCWETEVPRMLKGDYYPDFTAQMMAKDISLGLALGKKYDVPQEAFEFIAKKYQEAMDMFGPDSGSAIPCRLVEEKAGCRLIEGEGKPDLYPGNSVCPESHGGCFKDWSYTTEINNGSYTVIHTGYDNVFKHFENPKNSDLQVELEYLRKRVEELEKTVAQT</sequence>
<dbReference type="SUPFAM" id="SSF48179">
    <property type="entry name" value="6-phosphogluconate dehydrogenase C-terminal domain-like"/>
    <property type="match status" value="1"/>
</dbReference>
<organism evidence="3">
    <name type="scientific">Aplanochytrium stocchinoi</name>
    <dbReference type="NCBI Taxonomy" id="215587"/>
    <lineage>
        <taxon>Eukaryota</taxon>
        <taxon>Sar</taxon>
        <taxon>Stramenopiles</taxon>
        <taxon>Bigyra</taxon>
        <taxon>Labyrinthulomycetes</taxon>
        <taxon>Thraustochytrida</taxon>
        <taxon>Thraustochytriidae</taxon>
        <taxon>Aplanochytrium</taxon>
    </lineage>
</organism>
<evidence type="ECO:0000259" key="2">
    <source>
        <dbReference type="Pfam" id="PF14833"/>
    </source>
</evidence>
<dbReference type="GO" id="GO:0005739">
    <property type="term" value="C:mitochondrion"/>
    <property type="evidence" value="ECO:0007669"/>
    <property type="project" value="TreeGrafter"/>
</dbReference>
<dbReference type="Pfam" id="PF14833">
    <property type="entry name" value="NAD_binding_11"/>
    <property type="match status" value="1"/>
</dbReference>
<dbReference type="GO" id="GO:0050661">
    <property type="term" value="F:NADP binding"/>
    <property type="evidence" value="ECO:0007669"/>
    <property type="project" value="InterPro"/>
</dbReference>
<evidence type="ECO:0000259" key="1">
    <source>
        <dbReference type="Pfam" id="PF03446"/>
    </source>
</evidence>
<dbReference type="InterPro" id="IPR029154">
    <property type="entry name" value="HIBADH-like_NADP-bd"/>
</dbReference>
<dbReference type="InterPro" id="IPR036291">
    <property type="entry name" value="NAD(P)-bd_dom_sf"/>
</dbReference>
<dbReference type="InterPro" id="IPR008927">
    <property type="entry name" value="6-PGluconate_DH-like_C_sf"/>
</dbReference>
<proteinExistence type="predicted"/>
<dbReference type="SUPFAM" id="SSF51735">
    <property type="entry name" value="NAD(P)-binding Rossmann-fold domains"/>
    <property type="match status" value="1"/>
</dbReference>
<dbReference type="InterPro" id="IPR006115">
    <property type="entry name" value="6PGDH_NADP-bd"/>
</dbReference>
<dbReference type="AlphaFoldDB" id="A0A7S3UZ35"/>
<name>A0A7S3UZ35_9STRA</name>
<dbReference type="InterPro" id="IPR013328">
    <property type="entry name" value="6PGD_dom2"/>
</dbReference>
<dbReference type="GO" id="GO:0051287">
    <property type="term" value="F:NAD binding"/>
    <property type="evidence" value="ECO:0007669"/>
    <property type="project" value="InterPro"/>
</dbReference>
<accession>A0A7S3UZ35</accession>
<dbReference type="Gene3D" id="1.10.1040.10">
    <property type="entry name" value="N-(1-d-carboxylethyl)-l-norvaline Dehydrogenase, domain 2"/>
    <property type="match status" value="1"/>
</dbReference>
<reference evidence="3" key="1">
    <citation type="submission" date="2021-01" db="EMBL/GenBank/DDBJ databases">
        <authorList>
            <person name="Corre E."/>
            <person name="Pelletier E."/>
            <person name="Niang G."/>
            <person name="Scheremetjew M."/>
            <person name="Finn R."/>
            <person name="Kale V."/>
            <person name="Holt S."/>
            <person name="Cochrane G."/>
            <person name="Meng A."/>
            <person name="Brown T."/>
            <person name="Cohen L."/>
        </authorList>
    </citation>
    <scope>NUCLEOTIDE SEQUENCE</scope>
    <source>
        <strain evidence="3">GSBS06</strain>
    </source>
</reference>
<dbReference type="GO" id="GO:0006574">
    <property type="term" value="P:L-valine catabolic process"/>
    <property type="evidence" value="ECO:0007669"/>
    <property type="project" value="TreeGrafter"/>
</dbReference>
<dbReference type="EMBL" id="HBIN01015767">
    <property type="protein sequence ID" value="CAE0441840.1"/>
    <property type="molecule type" value="Transcribed_RNA"/>
</dbReference>
<dbReference type="PANTHER" id="PTHR22981">
    <property type="entry name" value="3-HYDROXYISOBUTYRATE DEHYDROGENASE-RELATED"/>
    <property type="match status" value="1"/>
</dbReference>
<feature type="domain" description="6-phosphogluconate dehydrogenase NADP-binding" evidence="1">
    <location>
        <begin position="36"/>
        <end position="194"/>
    </location>
</feature>
<dbReference type="GO" id="GO:0008442">
    <property type="term" value="F:3-hydroxyisobutyrate dehydrogenase activity"/>
    <property type="evidence" value="ECO:0007669"/>
    <property type="project" value="TreeGrafter"/>
</dbReference>
<evidence type="ECO:0008006" key="4">
    <source>
        <dbReference type="Google" id="ProtNLM"/>
    </source>
</evidence>